<feature type="region of interest" description="Disordered" evidence="1">
    <location>
        <begin position="169"/>
        <end position="190"/>
    </location>
</feature>
<proteinExistence type="predicted"/>
<feature type="transmembrane region" description="Helical" evidence="2">
    <location>
        <begin position="33"/>
        <end position="51"/>
    </location>
</feature>
<sequence>MSSSSSPQGKEVKVFATAMDADTLVATVLMQPSLYMAFANMGLMVMSQRFPEEFLPASMVHKRYNGIRMTRLTAAPFCTAAMLYLAAASMASTPSPVGGHLAGFSTSMVLAAGFMSARKVSWYYPLLSIMYFTFGSFHHYRKMKLFSCNAPVYQYGDFTEIWRHWRGEKKKAKEDRRRRKEELQSLTRSQ</sequence>
<keyword evidence="2" id="KW-1133">Transmembrane helix</keyword>
<dbReference type="OrthoDB" id="269119at2759"/>
<gene>
    <name evidence="3" type="ORF">BSAL_93365</name>
</gene>
<reference evidence="4" key="1">
    <citation type="submission" date="2015-09" db="EMBL/GenBank/DDBJ databases">
        <authorList>
            <consortium name="Pathogen Informatics"/>
        </authorList>
    </citation>
    <scope>NUCLEOTIDE SEQUENCE [LARGE SCALE GENOMIC DNA]</scope>
    <source>
        <strain evidence="4">Lake Konstanz</strain>
    </source>
</reference>
<dbReference type="EMBL" id="CYKH01001313">
    <property type="protein sequence ID" value="CUG86483.1"/>
    <property type="molecule type" value="Genomic_DNA"/>
</dbReference>
<dbReference type="OMA" id="QPSFYMG"/>
<feature type="transmembrane region" description="Helical" evidence="2">
    <location>
        <begin position="72"/>
        <end position="91"/>
    </location>
</feature>
<organism evidence="3 4">
    <name type="scientific">Bodo saltans</name>
    <name type="common">Flagellated protozoan</name>
    <dbReference type="NCBI Taxonomy" id="75058"/>
    <lineage>
        <taxon>Eukaryota</taxon>
        <taxon>Discoba</taxon>
        <taxon>Euglenozoa</taxon>
        <taxon>Kinetoplastea</taxon>
        <taxon>Metakinetoplastina</taxon>
        <taxon>Eubodonida</taxon>
        <taxon>Bodonidae</taxon>
        <taxon>Bodo</taxon>
    </lineage>
</organism>
<keyword evidence="2 3" id="KW-0812">Transmembrane</keyword>
<feature type="compositionally biased region" description="Basic and acidic residues" evidence="1">
    <location>
        <begin position="169"/>
        <end position="183"/>
    </location>
</feature>
<evidence type="ECO:0000313" key="4">
    <source>
        <dbReference type="Proteomes" id="UP000051952"/>
    </source>
</evidence>
<keyword evidence="2" id="KW-0472">Membrane</keyword>
<dbReference type="VEuPathDB" id="TriTrypDB:BSAL_93365"/>
<dbReference type="AlphaFoldDB" id="A0A0S4J4Z5"/>
<evidence type="ECO:0000256" key="2">
    <source>
        <dbReference type="SAM" id="Phobius"/>
    </source>
</evidence>
<feature type="transmembrane region" description="Helical" evidence="2">
    <location>
        <begin position="122"/>
        <end position="140"/>
    </location>
</feature>
<keyword evidence="4" id="KW-1185">Reference proteome</keyword>
<evidence type="ECO:0000256" key="1">
    <source>
        <dbReference type="SAM" id="MobiDB-lite"/>
    </source>
</evidence>
<evidence type="ECO:0000313" key="3">
    <source>
        <dbReference type="EMBL" id="CUG86483.1"/>
    </source>
</evidence>
<protein>
    <submittedName>
        <fullName evidence="3">Transmembrane protein, putative</fullName>
    </submittedName>
</protein>
<name>A0A0S4J4Z5_BODSA</name>
<dbReference type="Proteomes" id="UP000051952">
    <property type="component" value="Unassembled WGS sequence"/>
</dbReference>
<accession>A0A0S4J4Z5</accession>